<protein>
    <submittedName>
        <fullName evidence="2">Uncharacterized protein</fullName>
    </submittedName>
</protein>
<name>A0AAD7NYH9_9AGAR</name>
<dbReference type="EMBL" id="JARJLG010000006">
    <property type="protein sequence ID" value="KAJ7780165.1"/>
    <property type="molecule type" value="Genomic_DNA"/>
</dbReference>
<reference evidence="2" key="1">
    <citation type="submission" date="2023-03" db="EMBL/GenBank/DDBJ databases">
        <title>Massive genome expansion in bonnet fungi (Mycena s.s.) driven by repeated elements and novel gene families across ecological guilds.</title>
        <authorList>
            <consortium name="Lawrence Berkeley National Laboratory"/>
            <person name="Harder C.B."/>
            <person name="Miyauchi S."/>
            <person name="Viragh M."/>
            <person name="Kuo A."/>
            <person name="Thoen E."/>
            <person name="Andreopoulos B."/>
            <person name="Lu D."/>
            <person name="Skrede I."/>
            <person name="Drula E."/>
            <person name="Henrissat B."/>
            <person name="Morin E."/>
            <person name="Kohler A."/>
            <person name="Barry K."/>
            <person name="LaButti K."/>
            <person name="Morin E."/>
            <person name="Salamov A."/>
            <person name="Lipzen A."/>
            <person name="Mereny Z."/>
            <person name="Hegedus B."/>
            <person name="Baldrian P."/>
            <person name="Stursova M."/>
            <person name="Weitz H."/>
            <person name="Taylor A."/>
            <person name="Grigoriev I.V."/>
            <person name="Nagy L.G."/>
            <person name="Martin F."/>
            <person name="Kauserud H."/>
        </authorList>
    </citation>
    <scope>NUCLEOTIDE SEQUENCE</scope>
    <source>
        <strain evidence="2">CBHHK188m</strain>
    </source>
</reference>
<evidence type="ECO:0000313" key="3">
    <source>
        <dbReference type="Proteomes" id="UP001215280"/>
    </source>
</evidence>
<keyword evidence="1" id="KW-0472">Membrane</keyword>
<feature type="transmembrane region" description="Helical" evidence="1">
    <location>
        <begin position="21"/>
        <end position="41"/>
    </location>
</feature>
<proteinExistence type="predicted"/>
<organism evidence="2 3">
    <name type="scientific">Mycena maculata</name>
    <dbReference type="NCBI Taxonomy" id="230809"/>
    <lineage>
        <taxon>Eukaryota</taxon>
        <taxon>Fungi</taxon>
        <taxon>Dikarya</taxon>
        <taxon>Basidiomycota</taxon>
        <taxon>Agaricomycotina</taxon>
        <taxon>Agaricomycetes</taxon>
        <taxon>Agaricomycetidae</taxon>
        <taxon>Agaricales</taxon>
        <taxon>Marasmiineae</taxon>
        <taxon>Mycenaceae</taxon>
        <taxon>Mycena</taxon>
    </lineage>
</organism>
<accession>A0AAD7NYH9</accession>
<sequence>MLHHLLLLSIIQRRIRRLLRIWWAGLVVIVGVDGFCLAVGVSARRGLAEELGVWYRGLEGGDCGRRAGLGVGIWLGLWRRLGLGLGRGRGVLVLERGGGAFRIRGRRHRLHVGKVVCGGRRLICAGVHGPVREDCFRRPGFVLLLQLLH</sequence>
<keyword evidence="1" id="KW-0812">Transmembrane</keyword>
<evidence type="ECO:0000256" key="1">
    <source>
        <dbReference type="SAM" id="Phobius"/>
    </source>
</evidence>
<gene>
    <name evidence="2" type="ORF">DFH07DRAFT_793988</name>
</gene>
<keyword evidence="1" id="KW-1133">Transmembrane helix</keyword>
<dbReference type="Proteomes" id="UP001215280">
    <property type="component" value="Unassembled WGS sequence"/>
</dbReference>
<keyword evidence="3" id="KW-1185">Reference proteome</keyword>
<comment type="caution">
    <text evidence="2">The sequence shown here is derived from an EMBL/GenBank/DDBJ whole genome shotgun (WGS) entry which is preliminary data.</text>
</comment>
<evidence type="ECO:0000313" key="2">
    <source>
        <dbReference type="EMBL" id="KAJ7780165.1"/>
    </source>
</evidence>
<dbReference type="AlphaFoldDB" id="A0AAD7NYH9"/>